<keyword evidence="3 13" id="KW-0328">Glycosyltransferase</keyword>
<keyword evidence="5" id="KW-0460">Magnesium</keyword>
<comment type="catalytic activity">
    <reaction evidence="8">
        <text>(2R)-3-phosphoglycerate + UDP-alpha-D-glucose = (2R)-2-O-(alpha-D-glucopyranosyl)-3-phospho-glycerate + UDP + H(+)</text>
        <dbReference type="Rhea" id="RHEA:31319"/>
        <dbReference type="ChEBI" id="CHEBI:15378"/>
        <dbReference type="ChEBI" id="CHEBI:58223"/>
        <dbReference type="ChEBI" id="CHEBI:58272"/>
        <dbReference type="ChEBI" id="CHEBI:58885"/>
        <dbReference type="ChEBI" id="CHEBI:62600"/>
        <dbReference type="EC" id="2.4.1.266"/>
    </reaction>
    <physiologicalReaction direction="left-to-right" evidence="8">
        <dbReference type="Rhea" id="RHEA:31320"/>
    </physiologicalReaction>
</comment>
<feature type="domain" description="Glycosyltransferase 2-like" evidence="11">
    <location>
        <begin position="377"/>
        <end position="503"/>
    </location>
</feature>
<dbReference type="EC" id="2.4.1.266" evidence="6"/>
<feature type="region of interest" description="Disordered" evidence="10">
    <location>
        <begin position="654"/>
        <end position="674"/>
    </location>
</feature>
<evidence type="ECO:0000256" key="8">
    <source>
        <dbReference type="ARBA" id="ARBA00048689"/>
    </source>
</evidence>
<evidence type="ECO:0000313" key="14">
    <source>
        <dbReference type="Proteomes" id="UP000280307"/>
    </source>
</evidence>
<sequence>MKHPPPLPPASRQRSPTTPATLCAAACVPATPGKPFTTRPSPHCLWGRERMNMMQTHERPSTNDYVVLLPAREPAKIQMMLPLAAALAHQQQGQVVILGVVVVPHERPLSDGMLETRQVRADYDSAADFSAFQVPIRTVITVAHDLTEGIRTAAEEQAANLILLGWHALQSSSERLFGPPIDSLLRQPPCDVVVLRLREGENWRRILLPVRGGPHTPLACDVAMALADQHDAAISVLYATNPRMPDDANVRASLQSLRSMPRVTRWLERSIPAEQAILAEDPDHQAIILGVTGRRGDPEAPIGPLADRILRQSDSTIVLVRHRMAHAEELAQQIWQQNRDLSATVDRWFAENTFSSTEYDDLQRLLFYKQQQGVKISLALPTLNEEATIDGIIGQLQEHLVHQTPLLDEIVLIDSGSQDRTREIAISHGVPVYLHQDILSQYGAFAGKGEALWKSLYVLQGDIIAWCDTDIQNFHPRFVYGVVGPLLRERRLVYSKGFYRRPIQFGEQIAASGGGRVTELTARPLLNLFYPELSGMLQPLSGEYAGRRSALEEVPFFTGYGVETGMLIDLLERHGLNALAQVDLTERIHRNQELVPLSKMAFAITQVVIQRMEQRQRVSLLEPVNQTMKLITQREDGGFSLELREIRDHERPPMARIPEYRRLRGLPPEPPDRG</sequence>
<protein>
    <recommendedName>
        <fullName evidence="7">Glucosyl-3-phosphoglycerate synthase</fullName>
        <ecNumber evidence="6">2.4.1.266</ecNumber>
    </recommendedName>
</protein>
<evidence type="ECO:0000256" key="3">
    <source>
        <dbReference type="ARBA" id="ARBA00022676"/>
    </source>
</evidence>
<dbReference type="InterPro" id="IPR001173">
    <property type="entry name" value="Glyco_trans_2-like"/>
</dbReference>
<dbReference type="EMBL" id="RSAS01000221">
    <property type="protein sequence ID" value="RRR74996.1"/>
    <property type="molecule type" value="Genomic_DNA"/>
</dbReference>
<evidence type="ECO:0000256" key="9">
    <source>
        <dbReference type="ARBA" id="ARBA00048997"/>
    </source>
</evidence>
<evidence type="ECO:0000259" key="12">
    <source>
        <dbReference type="Pfam" id="PF00582"/>
    </source>
</evidence>
<evidence type="ECO:0000256" key="7">
    <source>
        <dbReference type="ARBA" id="ARBA00040894"/>
    </source>
</evidence>
<dbReference type="GO" id="GO:0016757">
    <property type="term" value="F:glycosyltransferase activity"/>
    <property type="evidence" value="ECO:0007669"/>
    <property type="project" value="UniProtKB-KW"/>
</dbReference>
<dbReference type="Pfam" id="PF00535">
    <property type="entry name" value="Glycos_transf_2"/>
    <property type="match status" value="1"/>
</dbReference>
<comment type="cofactor">
    <cofactor evidence="1">
        <name>Mg(2+)</name>
        <dbReference type="ChEBI" id="CHEBI:18420"/>
    </cofactor>
</comment>
<dbReference type="InterPro" id="IPR006016">
    <property type="entry name" value="UspA"/>
</dbReference>
<dbReference type="InterPro" id="IPR050256">
    <property type="entry name" value="Glycosyltransferase_2"/>
</dbReference>
<evidence type="ECO:0000256" key="4">
    <source>
        <dbReference type="ARBA" id="ARBA00022679"/>
    </source>
</evidence>
<dbReference type="Gene3D" id="3.90.550.10">
    <property type="entry name" value="Spore Coat Polysaccharide Biosynthesis Protein SpsA, Chain A"/>
    <property type="match status" value="1"/>
</dbReference>
<gene>
    <name evidence="13" type="ORF">EI684_05755</name>
</gene>
<dbReference type="SUPFAM" id="SSF52402">
    <property type="entry name" value="Adenine nucleotide alpha hydrolases-like"/>
    <property type="match status" value="2"/>
</dbReference>
<dbReference type="PANTHER" id="PTHR48090">
    <property type="entry name" value="UNDECAPRENYL-PHOSPHATE 4-DEOXY-4-FORMAMIDO-L-ARABINOSE TRANSFERASE-RELATED"/>
    <property type="match status" value="1"/>
</dbReference>
<dbReference type="InterPro" id="IPR029044">
    <property type="entry name" value="Nucleotide-diphossugar_trans"/>
</dbReference>
<dbReference type="Proteomes" id="UP000280307">
    <property type="component" value="Unassembled WGS sequence"/>
</dbReference>
<keyword evidence="4 13" id="KW-0808">Transferase</keyword>
<dbReference type="NCBIfam" id="NF010496">
    <property type="entry name" value="PRK13915.1"/>
    <property type="match status" value="1"/>
</dbReference>
<dbReference type="AlphaFoldDB" id="A0A426U4Y8"/>
<evidence type="ECO:0000256" key="6">
    <source>
        <dbReference type="ARBA" id="ARBA00039022"/>
    </source>
</evidence>
<dbReference type="SUPFAM" id="SSF53448">
    <property type="entry name" value="Nucleotide-diphospho-sugar transferases"/>
    <property type="match status" value="1"/>
</dbReference>
<evidence type="ECO:0000313" key="13">
    <source>
        <dbReference type="EMBL" id="RRR74996.1"/>
    </source>
</evidence>
<evidence type="ECO:0000256" key="5">
    <source>
        <dbReference type="ARBA" id="ARBA00022842"/>
    </source>
</evidence>
<evidence type="ECO:0000256" key="2">
    <source>
        <dbReference type="ARBA" id="ARBA00006739"/>
    </source>
</evidence>
<evidence type="ECO:0000259" key="11">
    <source>
        <dbReference type="Pfam" id="PF00535"/>
    </source>
</evidence>
<evidence type="ECO:0000256" key="1">
    <source>
        <dbReference type="ARBA" id="ARBA00001946"/>
    </source>
</evidence>
<accession>A0A426U4Y8</accession>
<dbReference type="Pfam" id="PF00582">
    <property type="entry name" value="Usp"/>
    <property type="match status" value="1"/>
</dbReference>
<reference evidence="13 14" key="1">
    <citation type="submission" date="2018-12" db="EMBL/GenBank/DDBJ databases">
        <title>Genome Sequence of Candidatus Viridilinea halotolerans isolated from saline sulfide-rich spring.</title>
        <authorList>
            <person name="Grouzdev D.S."/>
            <person name="Burganskaya E.I."/>
            <person name="Krutkina M.S."/>
            <person name="Sukhacheva M.V."/>
            <person name="Gorlenko V.M."/>
        </authorList>
    </citation>
    <scope>NUCLEOTIDE SEQUENCE [LARGE SCALE GENOMIC DNA]</scope>
    <source>
        <strain evidence="13">Chok-6</strain>
    </source>
</reference>
<comment type="catalytic activity">
    <reaction evidence="9">
        <text>an NDP-alpha-D-glucose + (2R)-3-phosphoglycerate = (2R)-2-O-(alpha-D-glucopyranosyl)-3-phospho-glycerate + a ribonucleoside 5'-diphosphate + H(+)</text>
        <dbReference type="Rhea" id="RHEA:47244"/>
        <dbReference type="ChEBI" id="CHEBI:15378"/>
        <dbReference type="ChEBI" id="CHEBI:57930"/>
        <dbReference type="ChEBI" id="CHEBI:58272"/>
        <dbReference type="ChEBI" id="CHEBI:62600"/>
        <dbReference type="ChEBI" id="CHEBI:76533"/>
        <dbReference type="EC" id="2.4.1.266"/>
    </reaction>
    <physiologicalReaction direction="left-to-right" evidence="9">
        <dbReference type="Rhea" id="RHEA:47245"/>
    </physiologicalReaction>
</comment>
<feature type="domain" description="UspA" evidence="12">
    <location>
        <begin position="84"/>
        <end position="196"/>
    </location>
</feature>
<proteinExistence type="inferred from homology"/>
<dbReference type="PANTHER" id="PTHR48090:SF10">
    <property type="entry name" value="GLUCOSYL-3-PHOSPHOGLYCERATE SYNTHASE"/>
    <property type="match status" value="1"/>
</dbReference>
<name>A0A426U4Y8_9CHLR</name>
<evidence type="ECO:0000256" key="10">
    <source>
        <dbReference type="SAM" id="MobiDB-lite"/>
    </source>
</evidence>
<comment type="caution">
    <text evidence="13">The sequence shown here is derived from an EMBL/GenBank/DDBJ whole genome shotgun (WGS) entry which is preliminary data.</text>
</comment>
<organism evidence="13 14">
    <name type="scientific">Candidatus Viridilinea halotolerans</name>
    <dbReference type="NCBI Taxonomy" id="2491704"/>
    <lineage>
        <taxon>Bacteria</taxon>
        <taxon>Bacillati</taxon>
        <taxon>Chloroflexota</taxon>
        <taxon>Chloroflexia</taxon>
        <taxon>Chloroflexales</taxon>
        <taxon>Chloroflexineae</taxon>
        <taxon>Oscillochloridaceae</taxon>
        <taxon>Candidatus Viridilinea</taxon>
    </lineage>
</organism>
<dbReference type="CDD" id="cd00293">
    <property type="entry name" value="USP-like"/>
    <property type="match status" value="1"/>
</dbReference>
<dbReference type="Gene3D" id="3.40.50.12370">
    <property type="match status" value="1"/>
</dbReference>
<comment type="similarity">
    <text evidence="2">Belongs to the glycosyltransferase 2 family.</text>
</comment>